<dbReference type="InterPro" id="IPR005198">
    <property type="entry name" value="Glyco_hydro_76"/>
</dbReference>
<keyword evidence="1" id="KW-0378">Hydrolase</keyword>
<dbReference type="OrthoDB" id="9984024at2759"/>
<dbReference type="SUPFAM" id="SSF48208">
    <property type="entry name" value="Six-hairpin glycosidases"/>
    <property type="match status" value="1"/>
</dbReference>
<accession>M2Y2D8</accession>
<dbReference type="eggNOG" id="ENOG502S9QC">
    <property type="taxonomic scope" value="Eukaryota"/>
</dbReference>
<reference evidence="1 2" key="2">
    <citation type="journal article" date="2012" name="PLoS Pathog.">
        <title>Diverse lifestyles and strategies of plant pathogenesis encoded in the genomes of eighteen Dothideomycetes fungi.</title>
        <authorList>
            <person name="Ohm R.A."/>
            <person name="Feau N."/>
            <person name="Henrissat B."/>
            <person name="Schoch C.L."/>
            <person name="Horwitz B.A."/>
            <person name="Barry K.W."/>
            <person name="Condon B.J."/>
            <person name="Copeland A.C."/>
            <person name="Dhillon B."/>
            <person name="Glaser F."/>
            <person name="Hesse C.N."/>
            <person name="Kosti I."/>
            <person name="LaButti K."/>
            <person name="Lindquist E.A."/>
            <person name="Lucas S."/>
            <person name="Salamov A.A."/>
            <person name="Bradshaw R.E."/>
            <person name="Ciuffetti L."/>
            <person name="Hamelin R.C."/>
            <person name="Kema G.H.J."/>
            <person name="Lawrence C."/>
            <person name="Scott J.A."/>
            <person name="Spatafora J.W."/>
            <person name="Turgeon B.G."/>
            <person name="de Wit P.J.G.M."/>
            <person name="Zhong S."/>
            <person name="Goodwin S.B."/>
            <person name="Grigoriev I.V."/>
        </authorList>
    </citation>
    <scope>NUCLEOTIDE SEQUENCE [LARGE SCALE GENOMIC DNA]</scope>
    <source>
        <strain evidence="2">NZE10 / CBS 128990</strain>
    </source>
</reference>
<sequence>MRRVLPTSGLLTISKRTMTTISGRQPSAAERTIIDEVLTLYQLKPTDKSYSHYRSDAVFHDPVSIAKGLDSIKSQFNGMPKLFSESTTQKCEVMDPSTATEQSARASTHHGEGGNIVLDLTQHYVFKGDKTPEKTLNSKITLKLDHEGMIQHHEEEWDHQPNKTGEDGFMGKIQEWRKKADAKLVEAGVSSDPQKLFPRYSTAAHAEVAFTTLQQWYNQSTGLWIPSTGWWNSANCVTVIADLAAVDENVKGKATSVFVNTYINAQKYNLRMAKVQGVQSAQSDAQWACFLPRSYYQDHASFFPQYFAPMPPAQVTSGFLNDYYDDEGWWALAWIAAYDVTGDTQYLLQAQSIFDDMHTVFGKTNCSTINGVNGGIWWDKSHSYVNAIANELFLDVAAHLANRVPGRKATYVNIAKQQWAWFEASGMMNAQHTINDGLGKTTCKNNAGTVWSYNQGVILGGLTELSKATGDNSYINTATQIADAAIAALAPSGILTDPCEPNCGADGSQFKGVFMRNLQILQQAKPQTRFASFLYKNAASVWQNDRNDCDELSVEWAGPFITPANASTQSSAMDAIVAALATSQGQWGYRQMS</sequence>
<dbReference type="OMA" id="KNAISIW"/>
<dbReference type="Gene3D" id="1.50.10.20">
    <property type="match status" value="1"/>
</dbReference>
<dbReference type="InterPro" id="IPR008928">
    <property type="entry name" value="6-hairpin_glycosidase_sf"/>
</dbReference>
<dbReference type="InterPro" id="IPR053169">
    <property type="entry name" value="MUG_Protein"/>
</dbReference>
<evidence type="ECO:0000313" key="1">
    <source>
        <dbReference type="EMBL" id="EME39464.1"/>
    </source>
</evidence>
<organism evidence="1 2">
    <name type="scientific">Dothistroma septosporum (strain NZE10 / CBS 128990)</name>
    <name type="common">Red band needle blight fungus</name>
    <name type="synonym">Mycosphaerella pini</name>
    <dbReference type="NCBI Taxonomy" id="675120"/>
    <lineage>
        <taxon>Eukaryota</taxon>
        <taxon>Fungi</taxon>
        <taxon>Dikarya</taxon>
        <taxon>Ascomycota</taxon>
        <taxon>Pezizomycotina</taxon>
        <taxon>Dothideomycetes</taxon>
        <taxon>Dothideomycetidae</taxon>
        <taxon>Mycosphaerellales</taxon>
        <taxon>Mycosphaerellaceae</taxon>
        <taxon>Dothistroma</taxon>
    </lineage>
</organism>
<name>M2Y2D8_DOTSN</name>
<evidence type="ECO:0000313" key="2">
    <source>
        <dbReference type="Proteomes" id="UP000016933"/>
    </source>
</evidence>
<dbReference type="EMBL" id="KB446545">
    <property type="protein sequence ID" value="EME39464.1"/>
    <property type="molecule type" value="Genomic_DNA"/>
</dbReference>
<dbReference type="GO" id="GO:0016787">
    <property type="term" value="F:hydrolase activity"/>
    <property type="evidence" value="ECO:0007669"/>
    <property type="project" value="UniProtKB-KW"/>
</dbReference>
<dbReference type="HOGENOM" id="CLU_028686_0_0_1"/>
<gene>
    <name evidence="1" type="ORF">DOTSEDRAFT_56842</name>
</gene>
<proteinExistence type="predicted"/>
<dbReference type="Pfam" id="PF03663">
    <property type="entry name" value="Glyco_hydro_76"/>
    <property type="match status" value="1"/>
</dbReference>
<dbReference type="GO" id="GO:0005975">
    <property type="term" value="P:carbohydrate metabolic process"/>
    <property type="evidence" value="ECO:0007669"/>
    <property type="project" value="InterPro"/>
</dbReference>
<keyword evidence="2" id="KW-1185">Reference proteome</keyword>
<dbReference type="Proteomes" id="UP000016933">
    <property type="component" value="Unassembled WGS sequence"/>
</dbReference>
<reference evidence="2" key="1">
    <citation type="journal article" date="2012" name="PLoS Genet.">
        <title>The genomes of the fungal plant pathogens Cladosporium fulvum and Dothistroma septosporum reveal adaptation to different hosts and lifestyles but also signatures of common ancestry.</title>
        <authorList>
            <person name="de Wit P.J.G.M."/>
            <person name="van der Burgt A."/>
            <person name="Oekmen B."/>
            <person name="Stergiopoulos I."/>
            <person name="Abd-Elsalam K.A."/>
            <person name="Aerts A.L."/>
            <person name="Bahkali A.H."/>
            <person name="Beenen H.G."/>
            <person name="Chettri P."/>
            <person name="Cox M.P."/>
            <person name="Datema E."/>
            <person name="de Vries R.P."/>
            <person name="Dhillon B."/>
            <person name="Ganley A.R."/>
            <person name="Griffiths S.A."/>
            <person name="Guo Y."/>
            <person name="Hamelin R.C."/>
            <person name="Henrissat B."/>
            <person name="Kabir M.S."/>
            <person name="Jashni M.K."/>
            <person name="Kema G."/>
            <person name="Klaubauf S."/>
            <person name="Lapidus A."/>
            <person name="Levasseur A."/>
            <person name="Lindquist E."/>
            <person name="Mehrabi R."/>
            <person name="Ohm R.A."/>
            <person name="Owen T.J."/>
            <person name="Salamov A."/>
            <person name="Schwelm A."/>
            <person name="Schijlen E."/>
            <person name="Sun H."/>
            <person name="van den Burg H.A."/>
            <person name="van Ham R.C.H.J."/>
            <person name="Zhang S."/>
            <person name="Goodwin S.B."/>
            <person name="Grigoriev I.V."/>
            <person name="Collemare J."/>
            <person name="Bradshaw R.E."/>
        </authorList>
    </citation>
    <scope>NUCLEOTIDE SEQUENCE [LARGE SCALE GENOMIC DNA]</scope>
    <source>
        <strain evidence="2">NZE10 / CBS 128990</strain>
    </source>
</reference>
<dbReference type="PANTHER" id="PTHR47791:SF1">
    <property type="entry name" value="ENDO MANNANASE, GH76 FAMILY (EUROFUNG)"/>
    <property type="match status" value="1"/>
</dbReference>
<dbReference type="STRING" id="675120.M2Y2D8"/>
<protein>
    <submittedName>
        <fullName evidence="1">Glycoside hydrolase family 76 protein</fullName>
    </submittedName>
</protein>
<dbReference type="PANTHER" id="PTHR47791">
    <property type="entry name" value="MEIOTICALLY UP-REGULATED GENE 191 PROTEIN"/>
    <property type="match status" value="1"/>
</dbReference>
<dbReference type="AlphaFoldDB" id="M2Y2D8"/>